<proteinExistence type="predicted"/>
<dbReference type="Pfam" id="PF00072">
    <property type="entry name" value="Response_reg"/>
    <property type="match status" value="1"/>
</dbReference>
<dbReference type="Gene3D" id="3.40.50.2300">
    <property type="match status" value="1"/>
</dbReference>
<reference evidence="5 6" key="1">
    <citation type="submission" date="2020-08" db="EMBL/GenBank/DDBJ databases">
        <title>Sequencing the genomes of 1000 actinobacteria strains.</title>
        <authorList>
            <person name="Klenk H.-P."/>
        </authorList>
    </citation>
    <scope>NUCLEOTIDE SEQUENCE [LARGE SCALE GENOMIC DNA]</scope>
    <source>
        <strain evidence="5 6">DSM 19079</strain>
    </source>
</reference>
<organism evidence="5 6">
    <name type="scientific">Micrococcus flavus</name>
    <dbReference type="NCBI Taxonomy" id="384602"/>
    <lineage>
        <taxon>Bacteria</taxon>
        <taxon>Bacillati</taxon>
        <taxon>Actinomycetota</taxon>
        <taxon>Actinomycetes</taxon>
        <taxon>Micrococcales</taxon>
        <taxon>Micrococcaceae</taxon>
        <taxon>Micrococcus</taxon>
    </lineage>
</organism>
<dbReference type="PROSITE" id="PS50043">
    <property type="entry name" value="HTH_LUXR_2"/>
    <property type="match status" value="1"/>
</dbReference>
<dbReference type="InterPro" id="IPR016032">
    <property type="entry name" value="Sig_transdc_resp-reg_C-effctor"/>
</dbReference>
<sequence>MSQSPGTATEDIRVLIADDQPLMSGALRIMVDSTPGLTCVGVAADGVEAVEVCDATPTDVVLMDMQMPRMDGVEATRRIVAAHPETRVLAITTFSSEDYLVPALRAGAAGYLLKDAQPATVLGAVRAVRRGESVLSPAVAQKLIAAVETERPAVGALEVQPGDPDGSDLTPREREVLGLLARGRSNPEIAAELHVSESTVKGNLGRIMDKLEVRDRVQVIIRAAQLGLVTLSLD</sequence>
<dbReference type="PANTHER" id="PTHR43214:SF24">
    <property type="entry name" value="TRANSCRIPTIONAL REGULATORY PROTEIN NARL-RELATED"/>
    <property type="match status" value="1"/>
</dbReference>
<accession>A0A4Y8WYS1</accession>
<dbReference type="GO" id="GO:0003677">
    <property type="term" value="F:DNA binding"/>
    <property type="evidence" value="ECO:0007669"/>
    <property type="project" value="UniProtKB-KW"/>
</dbReference>
<evidence type="ECO:0000256" key="4">
    <source>
        <dbReference type="ARBA" id="ARBA00023163"/>
    </source>
</evidence>
<dbReference type="InterPro" id="IPR011006">
    <property type="entry name" value="CheY-like_superfamily"/>
</dbReference>
<dbReference type="InterPro" id="IPR000792">
    <property type="entry name" value="Tscrpt_reg_LuxR_C"/>
</dbReference>
<evidence type="ECO:0000256" key="1">
    <source>
        <dbReference type="ARBA" id="ARBA00022553"/>
    </source>
</evidence>
<comment type="caution">
    <text evidence="5">The sequence shown here is derived from an EMBL/GenBank/DDBJ whole genome shotgun (WGS) entry which is preliminary data.</text>
</comment>
<protein>
    <submittedName>
        <fullName evidence="5">DNA-binding NarL/FixJ family response regulator</fullName>
    </submittedName>
</protein>
<dbReference type="CDD" id="cd17535">
    <property type="entry name" value="REC_NarL-like"/>
    <property type="match status" value="1"/>
</dbReference>
<dbReference type="InterPro" id="IPR058245">
    <property type="entry name" value="NreC/VraR/RcsB-like_REC"/>
</dbReference>
<dbReference type="Pfam" id="PF00196">
    <property type="entry name" value="GerE"/>
    <property type="match status" value="1"/>
</dbReference>
<dbReference type="GO" id="GO:0006355">
    <property type="term" value="P:regulation of DNA-templated transcription"/>
    <property type="evidence" value="ECO:0007669"/>
    <property type="project" value="InterPro"/>
</dbReference>
<dbReference type="RefSeq" id="WP_135030711.1">
    <property type="nucleotide sequence ID" value="NZ_BMLA01000011.1"/>
</dbReference>
<evidence type="ECO:0000256" key="3">
    <source>
        <dbReference type="ARBA" id="ARBA00023125"/>
    </source>
</evidence>
<dbReference type="PANTHER" id="PTHR43214">
    <property type="entry name" value="TWO-COMPONENT RESPONSE REGULATOR"/>
    <property type="match status" value="1"/>
</dbReference>
<dbReference type="InterPro" id="IPR039420">
    <property type="entry name" value="WalR-like"/>
</dbReference>
<dbReference type="SMART" id="SM00448">
    <property type="entry name" value="REC"/>
    <property type="match status" value="1"/>
</dbReference>
<dbReference type="AlphaFoldDB" id="A0A4Y8WYS1"/>
<keyword evidence="6" id="KW-1185">Reference proteome</keyword>
<dbReference type="PROSITE" id="PS00622">
    <property type="entry name" value="HTH_LUXR_1"/>
    <property type="match status" value="1"/>
</dbReference>
<dbReference type="GO" id="GO:0000160">
    <property type="term" value="P:phosphorelay signal transduction system"/>
    <property type="evidence" value="ECO:0007669"/>
    <property type="project" value="InterPro"/>
</dbReference>
<dbReference type="CDD" id="cd06170">
    <property type="entry name" value="LuxR_C_like"/>
    <property type="match status" value="1"/>
</dbReference>
<dbReference type="InterPro" id="IPR001789">
    <property type="entry name" value="Sig_transdc_resp-reg_receiver"/>
</dbReference>
<keyword evidence="4" id="KW-0804">Transcription</keyword>
<evidence type="ECO:0000313" key="6">
    <source>
        <dbReference type="Proteomes" id="UP000560081"/>
    </source>
</evidence>
<keyword evidence="2" id="KW-0805">Transcription regulation</keyword>
<gene>
    <name evidence="5" type="ORF">BJ976_001864</name>
</gene>
<dbReference type="PRINTS" id="PR00038">
    <property type="entry name" value="HTHLUXR"/>
</dbReference>
<evidence type="ECO:0000313" key="5">
    <source>
        <dbReference type="EMBL" id="MBB4883513.1"/>
    </source>
</evidence>
<dbReference type="SMART" id="SM00421">
    <property type="entry name" value="HTH_LUXR"/>
    <property type="match status" value="1"/>
</dbReference>
<name>A0A4Y8WYS1_9MICC</name>
<dbReference type="OrthoDB" id="9808843at2"/>
<dbReference type="PROSITE" id="PS50110">
    <property type="entry name" value="RESPONSE_REGULATORY"/>
    <property type="match status" value="1"/>
</dbReference>
<evidence type="ECO:0000256" key="2">
    <source>
        <dbReference type="ARBA" id="ARBA00023015"/>
    </source>
</evidence>
<keyword evidence="1" id="KW-0597">Phosphoprotein</keyword>
<dbReference type="Proteomes" id="UP000560081">
    <property type="component" value="Unassembled WGS sequence"/>
</dbReference>
<keyword evidence="3 5" id="KW-0238">DNA-binding</keyword>
<dbReference type="SUPFAM" id="SSF52172">
    <property type="entry name" value="CheY-like"/>
    <property type="match status" value="1"/>
</dbReference>
<dbReference type="EMBL" id="JACHMC010000001">
    <property type="protein sequence ID" value="MBB4883513.1"/>
    <property type="molecule type" value="Genomic_DNA"/>
</dbReference>
<dbReference type="SUPFAM" id="SSF46894">
    <property type="entry name" value="C-terminal effector domain of the bipartite response regulators"/>
    <property type="match status" value="1"/>
</dbReference>